<organism evidence="6 7">
    <name type="scientific">Levilactobacillus lanxiensis</name>
    <dbReference type="NCBI Taxonomy" id="2799568"/>
    <lineage>
        <taxon>Bacteria</taxon>
        <taxon>Bacillati</taxon>
        <taxon>Bacillota</taxon>
        <taxon>Bacilli</taxon>
        <taxon>Lactobacillales</taxon>
        <taxon>Lactobacillaceae</taxon>
        <taxon>Levilactobacillus</taxon>
    </lineage>
</organism>
<dbReference type="RefSeq" id="WP_203642536.1">
    <property type="nucleotide sequence ID" value="NZ_BOLN01000001.1"/>
</dbReference>
<gene>
    <name evidence="6" type="ORF">ACFQ44_00985</name>
</gene>
<evidence type="ECO:0000256" key="3">
    <source>
        <dbReference type="ARBA" id="ARBA00022448"/>
    </source>
</evidence>
<dbReference type="CDD" id="cd14748">
    <property type="entry name" value="PBP2_UgpB"/>
    <property type="match status" value="1"/>
</dbReference>
<dbReference type="PANTHER" id="PTHR43649:SF31">
    <property type="entry name" value="SN-GLYCEROL-3-PHOSPHATE-BINDING PERIPLASMIC PROTEIN UGPB"/>
    <property type="match status" value="1"/>
</dbReference>
<evidence type="ECO:0000256" key="2">
    <source>
        <dbReference type="ARBA" id="ARBA00008520"/>
    </source>
</evidence>
<dbReference type="Proteomes" id="UP001597189">
    <property type="component" value="Unassembled WGS sequence"/>
</dbReference>
<comment type="subcellular location">
    <subcellularLocation>
        <location evidence="1">Cell envelope</location>
    </subcellularLocation>
</comment>
<comment type="caution">
    <text evidence="6">The sequence shown here is derived from an EMBL/GenBank/DDBJ whole genome shotgun (WGS) entry which is preliminary data.</text>
</comment>
<dbReference type="SUPFAM" id="SSF53850">
    <property type="entry name" value="Periplasmic binding protein-like II"/>
    <property type="match status" value="1"/>
</dbReference>
<evidence type="ECO:0000256" key="1">
    <source>
        <dbReference type="ARBA" id="ARBA00004196"/>
    </source>
</evidence>
<keyword evidence="4" id="KW-0732">Signal</keyword>
<evidence type="ECO:0000313" key="6">
    <source>
        <dbReference type="EMBL" id="MFD1454250.1"/>
    </source>
</evidence>
<dbReference type="InterPro" id="IPR006061">
    <property type="entry name" value="SBP_1_CS"/>
</dbReference>
<reference evidence="7" key="1">
    <citation type="journal article" date="2019" name="Int. J. Syst. Evol. Microbiol.">
        <title>The Global Catalogue of Microorganisms (GCM) 10K type strain sequencing project: providing services to taxonomists for standard genome sequencing and annotation.</title>
        <authorList>
            <consortium name="The Broad Institute Genomics Platform"/>
            <consortium name="The Broad Institute Genome Sequencing Center for Infectious Disease"/>
            <person name="Wu L."/>
            <person name="Ma J."/>
        </authorList>
    </citation>
    <scope>NUCLEOTIDE SEQUENCE [LARGE SCALE GENOMIC DNA]</scope>
    <source>
        <strain evidence="7">CCM 8979</strain>
    </source>
</reference>
<keyword evidence="7" id="KW-1185">Reference proteome</keyword>
<evidence type="ECO:0000313" key="7">
    <source>
        <dbReference type="Proteomes" id="UP001597189"/>
    </source>
</evidence>
<sequence>MTTKNGSHQRLLILGAILVAVIAAFAGWSVMSKPAAQAQGAKRTKVVFWNEMTGPAQQQLNTFVKDFNQSQSKYEVVSEFEGNYNEAVQKIINTHGTDASPAVFQSMDISTSQIHHTGYTTPVQKFIDEDHYDVNQIAAGARAFYANKGTQLSMPFNTSQPVLYYNATLLKKYKITPPPVNPSYSDITRVAKQLTDRSHKKVQGMTVEIYGWLFEQFMANAGVSLANQEDGHAGTPTAVNFTNAATVKTMKWIQDNLKAGDFVNYGAGANAQNNETASFLSGRLGMFMQSSASIGQLTTGNQDQLGITYYPHPDGQKSNGVAIGGASLWISNDKPSDVQRGAWEFIKYLMTAKSQAQWQVATGYLALNKDSQKEAVLQNLYKKLPATKVPGEQLRAATPNATNSGIFLQGLIQERNLTQTAMEQIYNGSDIQKSLATAQKSMNAYIQGNNRANGY</sequence>
<accession>A0ABW4D0S4</accession>
<dbReference type="PANTHER" id="PTHR43649">
    <property type="entry name" value="ARABINOSE-BINDING PROTEIN-RELATED"/>
    <property type="match status" value="1"/>
</dbReference>
<dbReference type="InterPro" id="IPR050490">
    <property type="entry name" value="Bact_solute-bd_prot1"/>
</dbReference>
<keyword evidence="5" id="KW-0574">Periplasm</keyword>
<name>A0ABW4D0S4_9LACO</name>
<dbReference type="Pfam" id="PF13416">
    <property type="entry name" value="SBP_bac_8"/>
    <property type="match status" value="1"/>
</dbReference>
<evidence type="ECO:0000256" key="5">
    <source>
        <dbReference type="ARBA" id="ARBA00022764"/>
    </source>
</evidence>
<keyword evidence="3" id="KW-0813">Transport</keyword>
<proteinExistence type="inferred from homology"/>
<dbReference type="Gene3D" id="3.40.190.10">
    <property type="entry name" value="Periplasmic binding protein-like II"/>
    <property type="match status" value="2"/>
</dbReference>
<dbReference type="PROSITE" id="PS01037">
    <property type="entry name" value="SBP_BACTERIAL_1"/>
    <property type="match status" value="1"/>
</dbReference>
<dbReference type="EMBL" id="JBHTOD010000001">
    <property type="protein sequence ID" value="MFD1454250.1"/>
    <property type="molecule type" value="Genomic_DNA"/>
</dbReference>
<comment type="similarity">
    <text evidence="2">Belongs to the bacterial solute-binding protein 1 family.</text>
</comment>
<evidence type="ECO:0000256" key="4">
    <source>
        <dbReference type="ARBA" id="ARBA00022729"/>
    </source>
</evidence>
<dbReference type="InterPro" id="IPR006059">
    <property type="entry name" value="SBP"/>
</dbReference>
<protein>
    <submittedName>
        <fullName evidence="6">ABC transporter substrate-binding protein</fullName>
    </submittedName>
</protein>